<proteinExistence type="predicted"/>
<dbReference type="EMBL" id="BMAO01022199">
    <property type="protein sequence ID" value="GFQ80245.1"/>
    <property type="molecule type" value="Genomic_DNA"/>
</dbReference>
<keyword evidence="2" id="KW-1185">Reference proteome</keyword>
<accession>A0A8X6FGV3</accession>
<dbReference type="AlphaFoldDB" id="A0A8X6FGV3"/>
<sequence>MDFLSHFNLLVDSKNHKVMGKITSLSSIGKFYRNVEPPTLNAIKLKKYEDILKQFPDLVRPTLINNKIQSHNIEYFIETKGAPITA</sequence>
<dbReference type="OrthoDB" id="6932368at2759"/>
<gene>
    <name evidence="1" type="ORF">TNCT_736301</name>
</gene>
<name>A0A8X6FGV3_TRICU</name>
<evidence type="ECO:0000313" key="2">
    <source>
        <dbReference type="Proteomes" id="UP000887116"/>
    </source>
</evidence>
<dbReference type="Proteomes" id="UP000887116">
    <property type="component" value="Unassembled WGS sequence"/>
</dbReference>
<protein>
    <submittedName>
        <fullName evidence="1">Uncharacterized protein</fullName>
    </submittedName>
</protein>
<reference evidence="1" key="1">
    <citation type="submission" date="2020-07" db="EMBL/GenBank/DDBJ databases">
        <title>Multicomponent nature underlies the extraordinary mechanical properties of spider dragline silk.</title>
        <authorList>
            <person name="Kono N."/>
            <person name="Nakamura H."/>
            <person name="Mori M."/>
            <person name="Yoshida Y."/>
            <person name="Ohtoshi R."/>
            <person name="Malay A.D."/>
            <person name="Moran D.A.P."/>
            <person name="Tomita M."/>
            <person name="Numata K."/>
            <person name="Arakawa K."/>
        </authorList>
    </citation>
    <scope>NUCLEOTIDE SEQUENCE</scope>
</reference>
<comment type="caution">
    <text evidence="1">The sequence shown here is derived from an EMBL/GenBank/DDBJ whole genome shotgun (WGS) entry which is preliminary data.</text>
</comment>
<evidence type="ECO:0000313" key="1">
    <source>
        <dbReference type="EMBL" id="GFQ80245.1"/>
    </source>
</evidence>
<organism evidence="1 2">
    <name type="scientific">Trichonephila clavata</name>
    <name type="common">Joro spider</name>
    <name type="synonym">Nephila clavata</name>
    <dbReference type="NCBI Taxonomy" id="2740835"/>
    <lineage>
        <taxon>Eukaryota</taxon>
        <taxon>Metazoa</taxon>
        <taxon>Ecdysozoa</taxon>
        <taxon>Arthropoda</taxon>
        <taxon>Chelicerata</taxon>
        <taxon>Arachnida</taxon>
        <taxon>Araneae</taxon>
        <taxon>Araneomorphae</taxon>
        <taxon>Entelegynae</taxon>
        <taxon>Araneoidea</taxon>
        <taxon>Nephilidae</taxon>
        <taxon>Trichonephila</taxon>
    </lineage>
</organism>